<reference evidence="1 2" key="1">
    <citation type="journal article" date="2018" name="Biodegradation">
        <title>1,4-Dioxane degradation characteristics of Rhodococcus aetherivorans JCM 14343.</title>
        <authorList>
            <person name="Inoue D."/>
            <person name="Tsunoda T."/>
            <person name="Yamamoto N."/>
            <person name="Ike M."/>
            <person name="Sei K."/>
        </authorList>
    </citation>
    <scope>NUCLEOTIDE SEQUENCE [LARGE SCALE GENOMIC DNA]</scope>
    <source>
        <strain evidence="1 2">JCM 14343</strain>
    </source>
</reference>
<dbReference type="InterPro" id="IPR019587">
    <property type="entry name" value="Polyketide_cyclase/dehydratase"/>
</dbReference>
<protein>
    <recommendedName>
        <fullName evidence="3">Polyketide cyclase / dehydrase and lipid transport</fullName>
    </recommendedName>
</protein>
<dbReference type="EMBL" id="BLAH01000143">
    <property type="protein sequence ID" value="GES39944.1"/>
    <property type="molecule type" value="Genomic_DNA"/>
</dbReference>
<name>A0ABQ0YU13_9NOCA</name>
<dbReference type="Proteomes" id="UP000325466">
    <property type="component" value="Unassembled WGS sequence"/>
</dbReference>
<evidence type="ECO:0000313" key="2">
    <source>
        <dbReference type="Proteomes" id="UP000325466"/>
    </source>
</evidence>
<evidence type="ECO:0000313" key="1">
    <source>
        <dbReference type="EMBL" id="GES39944.1"/>
    </source>
</evidence>
<evidence type="ECO:0008006" key="3">
    <source>
        <dbReference type="Google" id="ProtNLM"/>
    </source>
</evidence>
<gene>
    <name evidence="1" type="ORF">RAJCM14343_5222</name>
</gene>
<proteinExistence type="predicted"/>
<dbReference type="Pfam" id="PF10604">
    <property type="entry name" value="Polyketide_cyc2"/>
    <property type="match status" value="1"/>
</dbReference>
<sequence length="123" mass="13560">MTLYMTNVITYELISGEPGEVGSLVHGVVKVAGRQLPITEETTGVEQDRYLRRRGTDSPVPYETETRFDPTERGTRVTFHQESGSLGGVFGTLTDTLVAKLYARDVRSNLEHAKALLESEATS</sequence>
<dbReference type="InterPro" id="IPR023393">
    <property type="entry name" value="START-like_dom_sf"/>
</dbReference>
<accession>A0ABQ0YU13</accession>
<organism evidence="1 2">
    <name type="scientific">Rhodococcus aetherivorans</name>
    <dbReference type="NCBI Taxonomy" id="191292"/>
    <lineage>
        <taxon>Bacteria</taxon>
        <taxon>Bacillati</taxon>
        <taxon>Actinomycetota</taxon>
        <taxon>Actinomycetes</taxon>
        <taxon>Mycobacteriales</taxon>
        <taxon>Nocardiaceae</taxon>
        <taxon>Rhodococcus</taxon>
    </lineage>
</organism>
<dbReference type="Gene3D" id="3.30.530.20">
    <property type="match status" value="1"/>
</dbReference>
<dbReference type="SUPFAM" id="SSF55961">
    <property type="entry name" value="Bet v1-like"/>
    <property type="match status" value="1"/>
</dbReference>
<keyword evidence="2" id="KW-1185">Reference proteome</keyword>
<comment type="caution">
    <text evidence="1">The sequence shown here is derived from an EMBL/GenBank/DDBJ whole genome shotgun (WGS) entry which is preliminary data.</text>
</comment>